<dbReference type="PANTHER" id="PTHR34989:SF1">
    <property type="entry name" value="PROTEIN HDED"/>
    <property type="match status" value="1"/>
</dbReference>
<dbReference type="OrthoDB" id="3829721at2"/>
<keyword evidence="1" id="KW-0472">Membrane</keyword>
<accession>A0A2N9JKW6</accession>
<dbReference type="EMBL" id="LT985188">
    <property type="protein sequence ID" value="SPD88211.1"/>
    <property type="molecule type" value="Genomic_DNA"/>
</dbReference>
<feature type="transmembrane region" description="Helical" evidence="1">
    <location>
        <begin position="38"/>
        <end position="57"/>
    </location>
</feature>
<feature type="transmembrane region" description="Helical" evidence="1">
    <location>
        <begin position="12"/>
        <end position="32"/>
    </location>
</feature>
<evidence type="ECO:0008006" key="4">
    <source>
        <dbReference type="Google" id="ProtNLM"/>
    </source>
</evidence>
<keyword evidence="1" id="KW-1133">Transmembrane helix</keyword>
<evidence type="ECO:0000313" key="3">
    <source>
        <dbReference type="Proteomes" id="UP000238164"/>
    </source>
</evidence>
<name>A0A2N9JKW6_9ACTN</name>
<dbReference type="RefSeq" id="WP_105186767.1">
    <property type="nucleotide sequence ID" value="NZ_BAAAGO010000044.1"/>
</dbReference>
<dbReference type="GO" id="GO:0005886">
    <property type="term" value="C:plasma membrane"/>
    <property type="evidence" value="ECO:0007669"/>
    <property type="project" value="TreeGrafter"/>
</dbReference>
<protein>
    <recommendedName>
        <fullName evidence="4">HdeD family acid-resistance protein</fullName>
    </recommendedName>
</protein>
<feature type="transmembrane region" description="Helical" evidence="1">
    <location>
        <begin position="64"/>
        <end position="84"/>
    </location>
</feature>
<sequence length="189" mass="19835">MTDLMKRSSTTLLVFGAVSVVFGLIAAFFPVATAVTLVVLWGIYALIDGITAAVLAFSREGRQARGFLIFAAVVGIAAGLFAVFQPIRSAVALAWVLGIWLIIRGVMELIGAFTNPQGQSRWLLALGGLLWLVAGVLVVSFPGVAALSISLWLGVLAIIWGIALLVAGVQVRKVAKETAPIEGQVVPPQ</sequence>
<feature type="transmembrane region" description="Helical" evidence="1">
    <location>
        <begin position="122"/>
        <end position="143"/>
    </location>
</feature>
<organism evidence="2 3">
    <name type="scientific">Micropruina glycogenica</name>
    <dbReference type="NCBI Taxonomy" id="75385"/>
    <lineage>
        <taxon>Bacteria</taxon>
        <taxon>Bacillati</taxon>
        <taxon>Actinomycetota</taxon>
        <taxon>Actinomycetes</taxon>
        <taxon>Propionibacteriales</taxon>
        <taxon>Nocardioidaceae</taxon>
        <taxon>Micropruina</taxon>
    </lineage>
</organism>
<reference evidence="2 3" key="1">
    <citation type="submission" date="2018-02" db="EMBL/GenBank/DDBJ databases">
        <authorList>
            <person name="Cohen D.B."/>
            <person name="Kent A.D."/>
        </authorList>
    </citation>
    <scope>NUCLEOTIDE SEQUENCE [LARGE SCALE GENOMIC DNA]</scope>
    <source>
        <strain evidence="2">1</strain>
    </source>
</reference>
<keyword evidence="3" id="KW-1185">Reference proteome</keyword>
<dbReference type="Pfam" id="PF03729">
    <property type="entry name" value="DUF308"/>
    <property type="match status" value="1"/>
</dbReference>
<dbReference type="Proteomes" id="UP000238164">
    <property type="component" value="Chromosome 1"/>
</dbReference>
<proteinExistence type="predicted"/>
<gene>
    <name evidence="2" type="ORF">MPLG2_3181</name>
</gene>
<dbReference type="AlphaFoldDB" id="A0A2N9JKW6"/>
<dbReference type="InterPro" id="IPR005325">
    <property type="entry name" value="DUF308_memb"/>
</dbReference>
<evidence type="ECO:0000313" key="2">
    <source>
        <dbReference type="EMBL" id="SPD88211.1"/>
    </source>
</evidence>
<feature type="transmembrane region" description="Helical" evidence="1">
    <location>
        <begin position="149"/>
        <end position="169"/>
    </location>
</feature>
<dbReference type="InterPro" id="IPR052712">
    <property type="entry name" value="Acid_resist_chaperone_HdeD"/>
</dbReference>
<dbReference type="PANTHER" id="PTHR34989">
    <property type="entry name" value="PROTEIN HDED"/>
    <property type="match status" value="1"/>
</dbReference>
<evidence type="ECO:0000256" key="1">
    <source>
        <dbReference type="SAM" id="Phobius"/>
    </source>
</evidence>
<keyword evidence="1" id="KW-0812">Transmembrane</keyword>
<dbReference type="KEGG" id="mgg:MPLG2_3181"/>
<feature type="transmembrane region" description="Helical" evidence="1">
    <location>
        <begin position="90"/>
        <end position="110"/>
    </location>
</feature>